<gene>
    <name evidence="3" type="ORF">FL622_01485</name>
</gene>
<organism evidence="3 4">
    <name type="scientific">Trichloromonas acetexigens</name>
    <dbReference type="NCBI Taxonomy" id="38815"/>
    <lineage>
        <taxon>Bacteria</taxon>
        <taxon>Pseudomonadati</taxon>
        <taxon>Thermodesulfobacteriota</taxon>
        <taxon>Desulfuromonadia</taxon>
        <taxon>Desulfuromonadales</taxon>
        <taxon>Trichloromonadaceae</taxon>
        <taxon>Trichloromonas</taxon>
    </lineage>
</organism>
<dbReference type="Proteomes" id="UP000317155">
    <property type="component" value="Unassembled WGS sequence"/>
</dbReference>
<dbReference type="AlphaFoldDB" id="A0A550JKX5"/>
<evidence type="ECO:0000313" key="4">
    <source>
        <dbReference type="Proteomes" id="UP000317155"/>
    </source>
</evidence>
<proteinExistence type="inferred from homology"/>
<dbReference type="RefSeq" id="WP_092052727.1">
    <property type="nucleotide sequence ID" value="NZ_FOJJ01000001.1"/>
</dbReference>
<comment type="caution">
    <text evidence="3">The sequence shown here is derived from an EMBL/GenBank/DDBJ whole genome shotgun (WGS) entry which is preliminary data.</text>
</comment>
<protein>
    <recommendedName>
        <fullName evidence="2">Antitoxin</fullName>
    </recommendedName>
</protein>
<dbReference type="OrthoDB" id="7069202at2"/>
<dbReference type="InterPro" id="IPR006442">
    <property type="entry name" value="Antitoxin_Phd/YefM"/>
</dbReference>
<dbReference type="InterPro" id="IPR036165">
    <property type="entry name" value="YefM-like_sf"/>
</dbReference>
<comment type="function">
    <text evidence="2">Antitoxin component of a type II toxin-antitoxin (TA) system.</text>
</comment>
<evidence type="ECO:0000313" key="3">
    <source>
        <dbReference type="EMBL" id="TRO83881.1"/>
    </source>
</evidence>
<dbReference type="EMBL" id="VJVV01000001">
    <property type="protein sequence ID" value="TRO83881.1"/>
    <property type="molecule type" value="Genomic_DNA"/>
</dbReference>
<dbReference type="NCBIfam" id="TIGR01552">
    <property type="entry name" value="phd_fam"/>
    <property type="match status" value="1"/>
</dbReference>
<reference evidence="3 4" key="1">
    <citation type="submission" date="2019-07" db="EMBL/GenBank/DDBJ databases">
        <title>Insights of Desulfuromonas acetexigens electromicrobiology.</title>
        <authorList>
            <person name="Katuri K."/>
            <person name="Sapireddy V."/>
            <person name="Shaw D.R."/>
            <person name="Saikaly P."/>
        </authorList>
    </citation>
    <scope>NUCLEOTIDE SEQUENCE [LARGE SCALE GENOMIC DNA]</scope>
    <source>
        <strain evidence="3 4">2873</strain>
    </source>
</reference>
<evidence type="ECO:0000256" key="2">
    <source>
        <dbReference type="RuleBase" id="RU362080"/>
    </source>
</evidence>
<accession>A0A550JKX5</accession>
<sequence>MPRVPKIIPISDLRQDASGVIKRVSASREPLFITQRGRAAAVMVSMKEYEQTQHELEILRLLARGERDIEASVGFNLEAVLADADALLAEQQ</sequence>
<dbReference type="PANTHER" id="PTHR33713:SF11">
    <property type="entry name" value="PREVENT-HOST-DEATH FAMILY PROTEIN"/>
    <property type="match status" value="1"/>
</dbReference>
<dbReference type="SUPFAM" id="SSF143120">
    <property type="entry name" value="YefM-like"/>
    <property type="match status" value="1"/>
</dbReference>
<name>A0A550JKX5_9BACT</name>
<keyword evidence="4" id="KW-1185">Reference proteome</keyword>
<dbReference type="InterPro" id="IPR051405">
    <property type="entry name" value="phD/YefM_antitoxin"/>
</dbReference>
<evidence type="ECO:0000256" key="1">
    <source>
        <dbReference type="ARBA" id="ARBA00009981"/>
    </source>
</evidence>
<dbReference type="Pfam" id="PF02604">
    <property type="entry name" value="PhdYeFM_antitox"/>
    <property type="match status" value="1"/>
</dbReference>
<comment type="similarity">
    <text evidence="1 2">Belongs to the phD/YefM antitoxin family.</text>
</comment>
<dbReference type="PANTHER" id="PTHR33713">
    <property type="entry name" value="ANTITOXIN YAFN-RELATED"/>
    <property type="match status" value="1"/>
</dbReference>
<dbReference type="Gene3D" id="3.40.1620.10">
    <property type="entry name" value="YefM-like domain"/>
    <property type="match status" value="1"/>
</dbReference>